<dbReference type="AlphaFoldDB" id="A0A132B2P3"/>
<accession>A0A132B2P3</accession>
<reference evidence="2 3" key="1">
    <citation type="submission" date="2015-10" db="EMBL/GenBank/DDBJ databases">
        <title>Full genome of DAOMC 229536 Phialocephala scopiformis, a fungal endophyte of spruce producing the potent anti-insectan compound rugulosin.</title>
        <authorList>
            <consortium name="DOE Joint Genome Institute"/>
            <person name="Walker A.K."/>
            <person name="Frasz S.L."/>
            <person name="Seifert K.A."/>
            <person name="Miller J.D."/>
            <person name="Mondo S.J."/>
            <person name="Labutti K."/>
            <person name="Lipzen A."/>
            <person name="Dockter R."/>
            <person name="Kennedy M."/>
            <person name="Grigoriev I.V."/>
            <person name="Spatafora J.W."/>
        </authorList>
    </citation>
    <scope>NUCLEOTIDE SEQUENCE [LARGE SCALE GENOMIC DNA]</scope>
    <source>
        <strain evidence="2 3">CBS 120377</strain>
    </source>
</reference>
<feature type="region of interest" description="Disordered" evidence="1">
    <location>
        <begin position="59"/>
        <end position="83"/>
    </location>
</feature>
<keyword evidence="3" id="KW-1185">Reference proteome</keyword>
<evidence type="ECO:0000313" key="3">
    <source>
        <dbReference type="Proteomes" id="UP000070700"/>
    </source>
</evidence>
<proteinExistence type="predicted"/>
<name>A0A132B2P3_MOLSC</name>
<protein>
    <submittedName>
        <fullName evidence="2">Uncharacterized protein</fullName>
    </submittedName>
</protein>
<evidence type="ECO:0000313" key="2">
    <source>
        <dbReference type="EMBL" id="KUJ06662.1"/>
    </source>
</evidence>
<evidence type="ECO:0000256" key="1">
    <source>
        <dbReference type="SAM" id="MobiDB-lite"/>
    </source>
</evidence>
<dbReference type="GeneID" id="28816998"/>
<dbReference type="Proteomes" id="UP000070700">
    <property type="component" value="Unassembled WGS sequence"/>
</dbReference>
<dbReference type="RefSeq" id="XP_018061017.1">
    <property type="nucleotide sequence ID" value="XM_018207272.1"/>
</dbReference>
<sequence length="156" mass="18015">MKMLLRNWNSTQEYNNSHLPNLTGGTRYSEYSLLYSPSNLYQLNEDIHHSLSLTNHKQASYPVPIPHHPNKRQRSQTGDSPDSGLSIFEIPLLSDLQYRKKYLGLGIRVKHRSLDDLIVRPMSDERTRIARVQDEKIKHGLIGLISISILKIDLTR</sequence>
<dbReference type="InParanoid" id="A0A132B2P3"/>
<gene>
    <name evidence="2" type="ORF">LY89DRAFT_402733</name>
</gene>
<organism evidence="2 3">
    <name type="scientific">Mollisia scopiformis</name>
    <name type="common">Conifer needle endophyte fungus</name>
    <name type="synonym">Phialocephala scopiformis</name>
    <dbReference type="NCBI Taxonomy" id="149040"/>
    <lineage>
        <taxon>Eukaryota</taxon>
        <taxon>Fungi</taxon>
        <taxon>Dikarya</taxon>
        <taxon>Ascomycota</taxon>
        <taxon>Pezizomycotina</taxon>
        <taxon>Leotiomycetes</taxon>
        <taxon>Helotiales</taxon>
        <taxon>Mollisiaceae</taxon>
        <taxon>Mollisia</taxon>
    </lineage>
</organism>
<dbReference type="EMBL" id="KQ947444">
    <property type="protein sequence ID" value="KUJ06662.1"/>
    <property type="molecule type" value="Genomic_DNA"/>
</dbReference>
<dbReference type="KEGG" id="psco:LY89DRAFT_402733"/>